<accession>A0AAU9KL07</accession>
<feature type="region of interest" description="Disordered" evidence="1">
    <location>
        <begin position="35"/>
        <end position="76"/>
    </location>
</feature>
<protein>
    <submittedName>
        <fullName evidence="2">Uncharacterized protein</fullName>
    </submittedName>
</protein>
<feature type="compositionally biased region" description="Basic and acidic residues" evidence="1">
    <location>
        <begin position="51"/>
        <end position="63"/>
    </location>
</feature>
<evidence type="ECO:0000256" key="1">
    <source>
        <dbReference type="SAM" id="MobiDB-lite"/>
    </source>
</evidence>
<dbReference type="Proteomes" id="UP001160483">
    <property type="component" value="Unassembled WGS sequence"/>
</dbReference>
<comment type="caution">
    <text evidence="2">The sequence shown here is derived from an EMBL/GenBank/DDBJ whole genome shotgun (WGS) entry which is preliminary data.</text>
</comment>
<evidence type="ECO:0000313" key="2">
    <source>
        <dbReference type="EMBL" id="CAH0473205.1"/>
    </source>
</evidence>
<dbReference type="EMBL" id="CAKKTJ010000004">
    <property type="protein sequence ID" value="CAH0473205.1"/>
    <property type="molecule type" value="Genomic_DNA"/>
</dbReference>
<gene>
    <name evidence="2" type="ORF">PBS003_LOCUS114</name>
</gene>
<feature type="compositionally biased region" description="Basic residues" evidence="1">
    <location>
        <begin position="35"/>
        <end position="45"/>
    </location>
</feature>
<name>A0AAU9KL07_9STRA</name>
<reference evidence="2" key="1">
    <citation type="submission" date="2021-11" db="EMBL/GenBank/DDBJ databases">
        <authorList>
            <person name="Islam A."/>
            <person name="Islam S."/>
            <person name="Flora M.S."/>
            <person name="Rahman M."/>
            <person name="Ziaur R.M."/>
            <person name="Epstein J.H."/>
            <person name="Hassan M."/>
            <person name="Klassen M."/>
            <person name="Woodard K."/>
            <person name="Webb A."/>
            <person name="Webby R.J."/>
            <person name="El Zowalaty M.E."/>
        </authorList>
    </citation>
    <scope>NUCLEOTIDE SEQUENCE</scope>
    <source>
        <strain evidence="2">Pbs3</strain>
    </source>
</reference>
<proteinExistence type="predicted"/>
<organism evidence="2 3">
    <name type="scientific">Peronospora belbahrii</name>
    <dbReference type="NCBI Taxonomy" id="622444"/>
    <lineage>
        <taxon>Eukaryota</taxon>
        <taxon>Sar</taxon>
        <taxon>Stramenopiles</taxon>
        <taxon>Oomycota</taxon>
        <taxon>Peronosporomycetes</taxon>
        <taxon>Peronosporales</taxon>
        <taxon>Peronosporaceae</taxon>
        <taxon>Peronospora</taxon>
    </lineage>
</organism>
<sequence>MVQTQFVKKVKFVRHDELESLRRARFKISTRMKALNSRRRCRMHTRTTEQQSRHRDYRHDRPQHASPCQVGQVLLG</sequence>
<dbReference type="AlphaFoldDB" id="A0AAU9KL07"/>
<evidence type="ECO:0000313" key="3">
    <source>
        <dbReference type="Proteomes" id="UP001160483"/>
    </source>
</evidence>